<dbReference type="RefSeq" id="XP_033528264.1">
    <property type="nucleotide sequence ID" value="XM_033666416.1"/>
</dbReference>
<feature type="region of interest" description="Disordered" evidence="1">
    <location>
        <begin position="286"/>
        <end position="305"/>
    </location>
</feature>
<accession>A0A6A6ASP2</accession>
<feature type="region of interest" description="Disordered" evidence="1">
    <location>
        <begin position="90"/>
        <end position="122"/>
    </location>
</feature>
<dbReference type="EMBL" id="ML977498">
    <property type="protein sequence ID" value="KAF2133877.1"/>
    <property type="molecule type" value="Genomic_DNA"/>
</dbReference>
<dbReference type="OrthoDB" id="3799947at2759"/>
<protein>
    <submittedName>
        <fullName evidence="2">Uncharacterized protein</fullName>
    </submittedName>
</protein>
<feature type="region of interest" description="Disordered" evidence="1">
    <location>
        <begin position="170"/>
        <end position="211"/>
    </location>
</feature>
<evidence type="ECO:0000313" key="3">
    <source>
        <dbReference type="Proteomes" id="UP000799771"/>
    </source>
</evidence>
<keyword evidence="3" id="KW-1185">Reference proteome</keyword>
<name>A0A6A6ASP2_9PLEO</name>
<organism evidence="2 3">
    <name type="scientific">Dothidotthia symphoricarpi CBS 119687</name>
    <dbReference type="NCBI Taxonomy" id="1392245"/>
    <lineage>
        <taxon>Eukaryota</taxon>
        <taxon>Fungi</taxon>
        <taxon>Dikarya</taxon>
        <taxon>Ascomycota</taxon>
        <taxon>Pezizomycotina</taxon>
        <taxon>Dothideomycetes</taxon>
        <taxon>Pleosporomycetidae</taxon>
        <taxon>Pleosporales</taxon>
        <taxon>Dothidotthiaceae</taxon>
        <taxon>Dothidotthia</taxon>
    </lineage>
</organism>
<sequence>MTYQPTQDQTTTNIIPQGSARSHRIMQEVTSTIDDYLKWIEDGHGSRPASSGTVFVDWDGYGKPVVSSRNAARRVQRHQPQQFQHVYPQNTQHEHLQPGRPRPCQRIQPNQPQPRSQYQKARIRTPIPQNSVTRDLTAEKKAVLKSHRQATIHVQSVDSFQDRNDSAISQDLRLETTPTTKPSCPFPPPENLDHYGKKPLPRLPPPKHQERYTQKPLPALPIYPQKHTQEYHCAPLRINKPLPRTPSPPPAPPKDPIWKALPPAPPGVTAAPRSILREGQTSWTRLPSIRPHSPLFPPDAPLFSNLGTQREKRLEETKEKEEVRKLEPGDLHISYHAAPHHSMASYVAGHDSSKTMSFTYDGSIIQVQRAESLYAESYDIDVETYDVRQPLLCRDVKGEAQHVTEGRKSDTRKRDRILRFVERVMATLCSRGIVERLRGERRRAALRT</sequence>
<dbReference type="Proteomes" id="UP000799771">
    <property type="component" value="Unassembled WGS sequence"/>
</dbReference>
<evidence type="ECO:0000313" key="2">
    <source>
        <dbReference type="EMBL" id="KAF2133877.1"/>
    </source>
</evidence>
<gene>
    <name evidence="2" type="ORF">P153DRAFT_353109</name>
</gene>
<evidence type="ECO:0000256" key="1">
    <source>
        <dbReference type="SAM" id="MobiDB-lite"/>
    </source>
</evidence>
<dbReference type="AlphaFoldDB" id="A0A6A6ASP2"/>
<reference evidence="2" key="1">
    <citation type="journal article" date="2020" name="Stud. Mycol.">
        <title>101 Dothideomycetes genomes: a test case for predicting lifestyles and emergence of pathogens.</title>
        <authorList>
            <person name="Haridas S."/>
            <person name="Albert R."/>
            <person name="Binder M."/>
            <person name="Bloem J."/>
            <person name="Labutti K."/>
            <person name="Salamov A."/>
            <person name="Andreopoulos B."/>
            <person name="Baker S."/>
            <person name="Barry K."/>
            <person name="Bills G."/>
            <person name="Bluhm B."/>
            <person name="Cannon C."/>
            <person name="Castanera R."/>
            <person name="Culley D."/>
            <person name="Daum C."/>
            <person name="Ezra D."/>
            <person name="Gonzalez J."/>
            <person name="Henrissat B."/>
            <person name="Kuo A."/>
            <person name="Liang C."/>
            <person name="Lipzen A."/>
            <person name="Lutzoni F."/>
            <person name="Magnuson J."/>
            <person name="Mondo S."/>
            <person name="Nolan M."/>
            <person name="Ohm R."/>
            <person name="Pangilinan J."/>
            <person name="Park H.-J."/>
            <person name="Ramirez L."/>
            <person name="Alfaro M."/>
            <person name="Sun H."/>
            <person name="Tritt A."/>
            <person name="Yoshinaga Y."/>
            <person name="Zwiers L.-H."/>
            <person name="Turgeon B."/>
            <person name="Goodwin S."/>
            <person name="Spatafora J."/>
            <person name="Crous P."/>
            <person name="Grigoriev I."/>
        </authorList>
    </citation>
    <scope>NUCLEOTIDE SEQUENCE</scope>
    <source>
        <strain evidence="2">CBS 119687</strain>
    </source>
</reference>
<feature type="compositionally biased region" description="Polar residues" evidence="1">
    <location>
        <begin position="107"/>
        <end position="119"/>
    </location>
</feature>
<dbReference type="GeneID" id="54406848"/>
<proteinExistence type="predicted"/>